<keyword evidence="4 5" id="KW-0862">Zinc</keyword>
<dbReference type="PROSITE" id="PS50145">
    <property type="entry name" value="ZF_TRAF"/>
    <property type="match status" value="1"/>
</dbReference>
<protein>
    <submittedName>
        <fullName evidence="8">F-box protein 40</fullName>
    </submittedName>
</protein>
<dbReference type="InterPro" id="IPR036047">
    <property type="entry name" value="F-box-like_dom_sf"/>
</dbReference>
<dbReference type="InterPro" id="IPR031890">
    <property type="entry name" value="Fbxo30/Fbxo40"/>
</dbReference>
<sequence length="647" mass="72973">MSLHRHCEVCFKAHCKVPVEISVSCVTICCRLLCGAVFHQCKESEHQFLCPNETVPCLNVNYGCPLVLPRHLLAQHLESCPASIVICSLEWNRWPAGEADTAFYKNVVQSQSSRNNLDLSMALRDQRLLFQSLKMDSLFPELVKKAKKPPPCGSQGITGTLGDPVEGNFLLRQEPKDFALASAEMVELTQEEREAIAKSKEVTGISSYTAWESIFNKELQGCKQSSNNQGLNQEGNGVLERLGKEVNIAEYNMYLVHHGSMLIRFGQLAACTPKERDFVYGSLEPIEVQSLHTFSVPTSYKAKRSHLRDPSTRVKTVSKAVDTSDLGITVEELPKWDEVQATLLCSLEKELKGHPICETVATDGLFVDLGTQTYDFSSAPFEAGTTLAEVTANRQLELHVQIQAESVTQRYNKSNSTFTFLCGHTLRRDEFAKHFRNAHSDVQSGLNGWFEQRCPLAYLGCNYSQKRFQPSTHKATVTYDEDLGAFAIRPEVPSNLLEGVKIISPESKHVQSLDPLSRLPFEVLQHIAGFLDSFTLFRLSQVSRLMRDVCGSLLRERGMVSLKWEKKISSHGEWTWESRRKVWQFSTLSSAVDQWSFTNMPTMAEHLKTCPFYEKQERSKPVALPSMHDDTEDGVERQCLVTMFNRV</sequence>
<keyword evidence="9" id="KW-1185">Reference proteome</keyword>
<dbReference type="InterPro" id="IPR001293">
    <property type="entry name" value="Znf_TRAF"/>
</dbReference>
<dbReference type="PANTHER" id="PTHR15933:SF1">
    <property type="entry name" value="F-BOX ONLY PROTEIN 40"/>
    <property type="match status" value="1"/>
</dbReference>
<dbReference type="OrthoDB" id="5918172at2759"/>
<dbReference type="SUPFAM" id="SSF81383">
    <property type="entry name" value="F-box domain"/>
    <property type="match status" value="1"/>
</dbReference>
<dbReference type="Proteomes" id="UP000694397">
    <property type="component" value="Chromosome 10"/>
</dbReference>
<dbReference type="PROSITE" id="PS50181">
    <property type="entry name" value="FBOX"/>
    <property type="match status" value="1"/>
</dbReference>
<keyword evidence="3" id="KW-0833">Ubl conjugation pathway</keyword>
<evidence type="ECO:0000259" key="7">
    <source>
        <dbReference type="PROSITE" id="PS50181"/>
    </source>
</evidence>
<accession>A0A8C9SI68</accession>
<evidence type="ECO:0000313" key="9">
    <source>
        <dbReference type="Proteomes" id="UP000694397"/>
    </source>
</evidence>
<name>A0A8C9SI68_SCLFO</name>
<evidence type="ECO:0000313" key="8">
    <source>
        <dbReference type="Ensembl" id="ENSSFOP00015036575.2"/>
    </source>
</evidence>
<dbReference type="AlphaFoldDB" id="A0A8C9SI68"/>
<dbReference type="GO" id="GO:0061630">
    <property type="term" value="F:ubiquitin protein ligase activity"/>
    <property type="evidence" value="ECO:0007669"/>
    <property type="project" value="InterPro"/>
</dbReference>
<organism evidence="8 9">
    <name type="scientific">Scleropages formosus</name>
    <name type="common">Asian bonytongue</name>
    <name type="synonym">Osteoglossum formosum</name>
    <dbReference type="NCBI Taxonomy" id="113540"/>
    <lineage>
        <taxon>Eukaryota</taxon>
        <taxon>Metazoa</taxon>
        <taxon>Chordata</taxon>
        <taxon>Craniata</taxon>
        <taxon>Vertebrata</taxon>
        <taxon>Euteleostomi</taxon>
        <taxon>Actinopterygii</taxon>
        <taxon>Neopterygii</taxon>
        <taxon>Teleostei</taxon>
        <taxon>Osteoglossocephala</taxon>
        <taxon>Osteoglossomorpha</taxon>
        <taxon>Osteoglossiformes</taxon>
        <taxon>Osteoglossidae</taxon>
        <taxon>Scleropages</taxon>
    </lineage>
</organism>
<keyword evidence="1 5" id="KW-0479">Metal-binding</keyword>
<dbReference type="GO" id="GO:0008270">
    <property type="term" value="F:zinc ion binding"/>
    <property type="evidence" value="ECO:0007669"/>
    <property type="project" value="UniProtKB-KW"/>
</dbReference>
<evidence type="ECO:0000256" key="3">
    <source>
        <dbReference type="ARBA" id="ARBA00022786"/>
    </source>
</evidence>
<evidence type="ECO:0000259" key="6">
    <source>
        <dbReference type="PROSITE" id="PS50145"/>
    </source>
</evidence>
<dbReference type="Gene3D" id="3.30.40.10">
    <property type="entry name" value="Zinc/RING finger domain, C3HC4 (zinc finger)"/>
    <property type="match status" value="1"/>
</dbReference>
<proteinExistence type="predicted"/>
<feature type="domain" description="F-box" evidence="7">
    <location>
        <begin position="513"/>
        <end position="567"/>
    </location>
</feature>
<dbReference type="SUPFAM" id="SSF49599">
    <property type="entry name" value="TRAF domain-like"/>
    <property type="match status" value="1"/>
</dbReference>
<keyword evidence="2 5" id="KW-0863">Zinc-finger</keyword>
<dbReference type="InterPro" id="IPR043013">
    <property type="entry name" value="Znf_TRAF_N"/>
</dbReference>
<reference evidence="8" key="3">
    <citation type="submission" date="2025-09" db="UniProtKB">
        <authorList>
            <consortium name="Ensembl"/>
        </authorList>
    </citation>
    <scope>IDENTIFICATION</scope>
</reference>
<evidence type="ECO:0000256" key="5">
    <source>
        <dbReference type="PROSITE-ProRule" id="PRU00207"/>
    </source>
</evidence>
<feature type="zinc finger region" description="TRAF-type" evidence="5">
    <location>
        <begin position="46"/>
        <end position="89"/>
    </location>
</feature>
<dbReference type="InterPro" id="IPR013083">
    <property type="entry name" value="Znf_RING/FYVE/PHD"/>
</dbReference>
<dbReference type="Ensembl" id="ENSSFOT00015036969.2">
    <property type="protein sequence ID" value="ENSSFOP00015036575.2"/>
    <property type="gene ID" value="ENSSFOG00015023259.2"/>
</dbReference>
<evidence type="ECO:0000256" key="1">
    <source>
        <dbReference type="ARBA" id="ARBA00022723"/>
    </source>
</evidence>
<reference evidence="8 9" key="1">
    <citation type="submission" date="2019-04" db="EMBL/GenBank/DDBJ databases">
        <authorList>
            <consortium name="Wellcome Sanger Institute Data Sharing"/>
        </authorList>
    </citation>
    <scope>NUCLEOTIDE SEQUENCE [LARGE SCALE GENOMIC DNA]</scope>
</reference>
<dbReference type="Gene3D" id="3.30.40.150">
    <property type="entry name" value="TRAF-like zinc-finger, N-terminal subdomain"/>
    <property type="match status" value="1"/>
</dbReference>
<dbReference type="GeneTree" id="ENSGT00950000183204"/>
<evidence type="ECO:0000256" key="4">
    <source>
        <dbReference type="ARBA" id="ARBA00022833"/>
    </source>
</evidence>
<dbReference type="Pfam" id="PF15966">
    <property type="entry name" value="F-box_4"/>
    <property type="match status" value="1"/>
</dbReference>
<dbReference type="PANTHER" id="PTHR15933">
    <property type="entry name" value="PROTEIN CBG16327"/>
    <property type="match status" value="1"/>
</dbReference>
<dbReference type="Pfam" id="PF15965">
    <property type="entry name" value="zf-TRAF_2"/>
    <property type="match status" value="1"/>
</dbReference>
<gene>
    <name evidence="8" type="primary">FBXO40</name>
</gene>
<reference evidence="8" key="2">
    <citation type="submission" date="2025-08" db="UniProtKB">
        <authorList>
            <consortium name="Ensembl"/>
        </authorList>
    </citation>
    <scope>IDENTIFICATION</scope>
</reference>
<feature type="domain" description="TRAF-type" evidence="6">
    <location>
        <begin position="46"/>
        <end position="89"/>
    </location>
</feature>
<dbReference type="Gene3D" id="1.20.1280.50">
    <property type="match status" value="1"/>
</dbReference>
<dbReference type="GO" id="GO:0005737">
    <property type="term" value="C:cytoplasm"/>
    <property type="evidence" value="ECO:0007669"/>
    <property type="project" value="TreeGrafter"/>
</dbReference>
<dbReference type="InterPro" id="IPR001810">
    <property type="entry name" value="F-box_dom"/>
</dbReference>
<evidence type="ECO:0000256" key="2">
    <source>
        <dbReference type="ARBA" id="ARBA00022771"/>
    </source>
</evidence>